<accession>A0A6B1DTA2</accession>
<name>A0A6B1DTA2_9CHLR</name>
<gene>
    <name evidence="1" type="ORF">F4Y08_08705</name>
</gene>
<dbReference type="AlphaFoldDB" id="A0A6B1DTA2"/>
<organism evidence="1">
    <name type="scientific">Caldilineaceae bacterium SB0662_bin_9</name>
    <dbReference type="NCBI Taxonomy" id="2605258"/>
    <lineage>
        <taxon>Bacteria</taxon>
        <taxon>Bacillati</taxon>
        <taxon>Chloroflexota</taxon>
        <taxon>Caldilineae</taxon>
        <taxon>Caldilineales</taxon>
        <taxon>Caldilineaceae</taxon>
    </lineage>
</organism>
<evidence type="ECO:0000313" key="1">
    <source>
        <dbReference type="EMBL" id="MYD90397.1"/>
    </source>
</evidence>
<protein>
    <submittedName>
        <fullName evidence="1">Uncharacterized protein</fullName>
    </submittedName>
</protein>
<reference evidence="1" key="1">
    <citation type="submission" date="2019-09" db="EMBL/GenBank/DDBJ databases">
        <title>Characterisation of the sponge microbiome using genome-centric metagenomics.</title>
        <authorList>
            <person name="Engelberts J.P."/>
            <person name="Robbins S.J."/>
            <person name="De Goeij J.M."/>
            <person name="Aranda M."/>
            <person name="Bell S.C."/>
            <person name="Webster N.S."/>
        </authorList>
    </citation>
    <scope>NUCLEOTIDE SEQUENCE</scope>
    <source>
        <strain evidence="1">SB0662_bin_9</strain>
    </source>
</reference>
<dbReference type="EMBL" id="VXPY01000060">
    <property type="protein sequence ID" value="MYD90397.1"/>
    <property type="molecule type" value="Genomic_DNA"/>
</dbReference>
<sequence>MSEPRPVEIIPPEQYGKEYSEAWEMDVFCVTNSQGEKYYLHAVNITVEGAEVATLAFRRQIRYKAQSRLPDGYRVIESTNGLPVAQPDPELGPDLTFDDFEFDG</sequence>
<comment type="caution">
    <text evidence="1">The sequence shown here is derived from an EMBL/GenBank/DDBJ whole genome shotgun (WGS) entry which is preliminary data.</text>
</comment>
<proteinExistence type="predicted"/>